<keyword evidence="2" id="KW-0812">Transmembrane</keyword>
<reference evidence="3" key="1">
    <citation type="journal article" date="2021" name="PeerJ">
        <title>Extensive microbial diversity within the chicken gut microbiome revealed by metagenomics and culture.</title>
        <authorList>
            <person name="Gilroy R."/>
            <person name="Ravi A."/>
            <person name="Getino M."/>
            <person name="Pursley I."/>
            <person name="Horton D.L."/>
            <person name="Alikhan N.F."/>
            <person name="Baker D."/>
            <person name="Gharbi K."/>
            <person name="Hall N."/>
            <person name="Watson M."/>
            <person name="Adriaenssens E.M."/>
            <person name="Foster-Nyarko E."/>
            <person name="Jarju S."/>
            <person name="Secka A."/>
            <person name="Antonio M."/>
            <person name="Oren A."/>
            <person name="Chaudhuri R.R."/>
            <person name="La Ragione R."/>
            <person name="Hildebrand F."/>
            <person name="Pallen M.J."/>
        </authorList>
    </citation>
    <scope>NUCLEOTIDE SEQUENCE</scope>
    <source>
        <strain evidence="3">CHK179-28034</strain>
    </source>
</reference>
<feature type="transmembrane region" description="Helical" evidence="2">
    <location>
        <begin position="175"/>
        <end position="193"/>
    </location>
</feature>
<keyword evidence="2" id="KW-0472">Membrane</keyword>
<reference evidence="3" key="2">
    <citation type="submission" date="2021-04" db="EMBL/GenBank/DDBJ databases">
        <authorList>
            <person name="Gilroy R."/>
        </authorList>
    </citation>
    <scope>NUCLEOTIDE SEQUENCE</scope>
    <source>
        <strain evidence="3">CHK179-28034</strain>
    </source>
</reference>
<organism evidence="3 4">
    <name type="scientific">Candidatus Anaerobutyricum stercoris</name>
    <dbReference type="NCBI Taxonomy" id="2838457"/>
    <lineage>
        <taxon>Bacteria</taxon>
        <taxon>Bacillati</taxon>
        <taxon>Bacillota</taxon>
        <taxon>Clostridia</taxon>
        <taxon>Lachnospirales</taxon>
        <taxon>Lachnospiraceae</taxon>
        <taxon>Anaerobutyricum</taxon>
    </lineage>
</organism>
<feature type="transmembrane region" description="Helical" evidence="2">
    <location>
        <begin position="97"/>
        <end position="123"/>
    </location>
</feature>
<dbReference type="EMBL" id="DXBR01000078">
    <property type="protein sequence ID" value="HIZ39982.1"/>
    <property type="molecule type" value="Genomic_DNA"/>
</dbReference>
<keyword evidence="2" id="KW-1133">Transmembrane helix</keyword>
<evidence type="ECO:0000313" key="4">
    <source>
        <dbReference type="Proteomes" id="UP000824049"/>
    </source>
</evidence>
<dbReference type="AlphaFoldDB" id="A0A9D2J8E4"/>
<comment type="caution">
    <text evidence="3">The sequence shown here is derived from an EMBL/GenBank/DDBJ whole genome shotgun (WGS) entry which is preliminary data.</text>
</comment>
<evidence type="ECO:0008006" key="5">
    <source>
        <dbReference type="Google" id="ProtNLM"/>
    </source>
</evidence>
<feature type="transmembrane region" description="Helical" evidence="2">
    <location>
        <begin position="199"/>
        <end position="221"/>
    </location>
</feature>
<sequence length="295" mass="34435">MFPKTSPFEFYFIFFAVTHALNEASVLFYYRRTLTPRFTQIHPALQNLPFLLIPVCYKVITGEVHSPAHIFFLYGSMFLACMILYRDKIMQRIGNFFFGVAYSLLAENILVYIYCFGILELWFGIPFIPNSLADPQDIQKLCITGIPFVIIQFLLTPLAIIVWKKYLSKINLKIVIQFGLLTFISFSGFPYIFPNLLGRPGWILAFLCLLISVVIFFRGVIQLQKLFRQSYFREKEQKLLKQHLEDFEKQQNDSLQLRKQNHDMSGHMQAVSYLIAEGKTEEALRYIEELKQGMG</sequence>
<name>A0A9D2J8E4_9FIRM</name>
<accession>A0A9D2J8E4</accession>
<dbReference type="Proteomes" id="UP000824049">
    <property type="component" value="Unassembled WGS sequence"/>
</dbReference>
<proteinExistence type="predicted"/>
<gene>
    <name evidence="3" type="ORF">H9968_08680</name>
</gene>
<feature type="coiled-coil region" evidence="1">
    <location>
        <begin position="233"/>
        <end position="260"/>
    </location>
</feature>
<evidence type="ECO:0000256" key="2">
    <source>
        <dbReference type="SAM" id="Phobius"/>
    </source>
</evidence>
<feature type="transmembrane region" description="Helical" evidence="2">
    <location>
        <begin position="66"/>
        <end position="85"/>
    </location>
</feature>
<evidence type="ECO:0000256" key="1">
    <source>
        <dbReference type="SAM" id="Coils"/>
    </source>
</evidence>
<feature type="transmembrane region" description="Helical" evidence="2">
    <location>
        <begin position="143"/>
        <end position="163"/>
    </location>
</feature>
<keyword evidence="1" id="KW-0175">Coiled coil</keyword>
<protein>
    <recommendedName>
        <fullName evidence="5">SpoOB alpha-helical domain-containing protein</fullName>
    </recommendedName>
</protein>
<evidence type="ECO:0000313" key="3">
    <source>
        <dbReference type="EMBL" id="HIZ39982.1"/>
    </source>
</evidence>
<feature type="transmembrane region" description="Helical" evidence="2">
    <location>
        <begin position="12"/>
        <end position="30"/>
    </location>
</feature>